<sequence>MPRPPKSPRPAVACLRCDIPMTPASMGALRMALTPPGRSKLRSGLSASLYVCPRCGRVELQADDPAAFALDAS</sequence>
<dbReference type="AlphaFoldDB" id="A0A250JMF3"/>
<evidence type="ECO:0000313" key="2">
    <source>
        <dbReference type="Proteomes" id="UP000217343"/>
    </source>
</evidence>
<evidence type="ECO:0000313" key="1">
    <source>
        <dbReference type="EMBL" id="ATB44677.1"/>
    </source>
</evidence>
<gene>
    <name evidence="1" type="ORF">MYMAC_000248</name>
</gene>
<accession>A0A250JMF3</accession>
<organism evidence="1 2">
    <name type="scientific">Corallococcus macrosporus DSM 14697</name>
    <dbReference type="NCBI Taxonomy" id="1189310"/>
    <lineage>
        <taxon>Bacteria</taxon>
        <taxon>Pseudomonadati</taxon>
        <taxon>Myxococcota</taxon>
        <taxon>Myxococcia</taxon>
        <taxon>Myxococcales</taxon>
        <taxon>Cystobacterineae</taxon>
        <taxon>Myxococcaceae</taxon>
        <taxon>Corallococcus</taxon>
    </lineage>
</organism>
<name>A0A250JMF3_9BACT</name>
<dbReference type="Proteomes" id="UP000217343">
    <property type="component" value="Chromosome"/>
</dbReference>
<dbReference type="KEGG" id="mmas:MYMAC_000248"/>
<keyword evidence="2" id="KW-1185">Reference proteome</keyword>
<dbReference type="RefSeq" id="WP_157757421.1">
    <property type="nucleotide sequence ID" value="NZ_CP022203.1"/>
</dbReference>
<dbReference type="EMBL" id="CP022203">
    <property type="protein sequence ID" value="ATB44677.1"/>
    <property type="molecule type" value="Genomic_DNA"/>
</dbReference>
<proteinExistence type="predicted"/>
<dbReference type="OrthoDB" id="1644422at2"/>
<reference evidence="1 2" key="1">
    <citation type="submission" date="2017-06" db="EMBL/GenBank/DDBJ databases">
        <title>Sequencing and comparative analysis of myxobacterial genomes.</title>
        <authorList>
            <person name="Rupp O."/>
            <person name="Goesmann A."/>
            <person name="Sogaard-Andersen L."/>
        </authorList>
    </citation>
    <scope>NUCLEOTIDE SEQUENCE [LARGE SCALE GENOMIC DNA]</scope>
    <source>
        <strain evidence="1 2">DSM 14697</strain>
    </source>
</reference>
<protein>
    <submittedName>
        <fullName evidence="1">Uncharacterized protein</fullName>
    </submittedName>
</protein>